<reference evidence="3 4" key="1">
    <citation type="submission" date="2019-05" db="EMBL/GenBank/DDBJ databases">
        <title>Kocuria coralli sp. nov., a novel actinobacterium isolated from coral reef seawater.</title>
        <authorList>
            <person name="Li J."/>
        </authorList>
    </citation>
    <scope>NUCLEOTIDE SEQUENCE [LARGE SCALE GENOMIC DNA]</scope>
    <source>
        <strain evidence="3 4">SCSIO 13007</strain>
    </source>
</reference>
<keyword evidence="4" id="KW-1185">Reference proteome</keyword>
<dbReference type="OrthoDB" id="5242641at2"/>
<gene>
    <name evidence="3" type="ORF">FCK90_07500</name>
</gene>
<accession>A0A5J5KXA8</accession>
<dbReference type="Gene3D" id="3.40.50.12370">
    <property type="match status" value="1"/>
</dbReference>
<organism evidence="3 4">
    <name type="scientific">Kocuria coralli</name>
    <dbReference type="NCBI Taxonomy" id="1461025"/>
    <lineage>
        <taxon>Bacteria</taxon>
        <taxon>Bacillati</taxon>
        <taxon>Actinomycetota</taxon>
        <taxon>Actinomycetes</taxon>
        <taxon>Micrococcales</taxon>
        <taxon>Micrococcaceae</taxon>
        <taxon>Kocuria</taxon>
    </lineage>
</organism>
<name>A0A5J5KXA8_9MICC</name>
<feature type="domain" description="UspA" evidence="2">
    <location>
        <begin position="5"/>
        <end position="146"/>
    </location>
</feature>
<dbReference type="EMBL" id="SZWF01000007">
    <property type="protein sequence ID" value="KAA9394313.1"/>
    <property type="molecule type" value="Genomic_DNA"/>
</dbReference>
<dbReference type="SUPFAM" id="SSF52402">
    <property type="entry name" value="Adenine nucleotide alpha hydrolases-like"/>
    <property type="match status" value="2"/>
</dbReference>
<dbReference type="AlphaFoldDB" id="A0A5J5KXA8"/>
<evidence type="ECO:0000313" key="3">
    <source>
        <dbReference type="EMBL" id="KAA9394313.1"/>
    </source>
</evidence>
<comment type="similarity">
    <text evidence="1">Belongs to the universal stress protein A family.</text>
</comment>
<dbReference type="PANTHER" id="PTHR46268:SF6">
    <property type="entry name" value="UNIVERSAL STRESS PROTEIN UP12"/>
    <property type="match status" value="1"/>
</dbReference>
<feature type="domain" description="UspA" evidence="2">
    <location>
        <begin position="158"/>
        <end position="283"/>
    </location>
</feature>
<dbReference type="RefSeq" id="WP_158033684.1">
    <property type="nucleotide sequence ID" value="NZ_ML708616.1"/>
</dbReference>
<dbReference type="InterPro" id="IPR006016">
    <property type="entry name" value="UspA"/>
</dbReference>
<evidence type="ECO:0000259" key="2">
    <source>
        <dbReference type="Pfam" id="PF00582"/>
    </source>
</evidence>
<protein>
    <submittedName>
        <fullName evidence="3">Universal stress protein</fullName>
    </submittedName>
</protein>
<proteinExistence type="inferred from homology"/>
<comment type="caution">
    <text evidence="3">The sequence shown here is derived from an EMBL/GenBank/DDBJ whole genome shotgun (WGS) entry which is preliminary data.</text>
</comment>
<evidence type="ECO:0000256" key="1">
    <source>
        <dbReference type="ARBA" id="ARBA00008791"/>
    </source>
</evidence>
<evidence type="ECO:0000313" key="4">
    <source>
        <dbReference type="Proteomes" id="UP000325957"/>
    </source>
</evidence>
<dbReference type="Pfam" id="PF00582">
    <property type="entry name" value="Usp"/>
    <property type="match status" value="2"/>
</dbReference>
<dbReference type="CDD" id="cd00293">
    <property type="entry name" value="USP-like"/>
    <property type="match status" value="1"/>
</dbReference>
<dbReference type="PANTHER" id="PTHR46268">
    <property type="entry name" value="STRESS RESPONSE PROTEIN NHAX"/>
    <property type="match status" value="1"/>
</dbReference>
<sequence>METTRYVVGYDGTTSAQNALKMATAMARAFEAELEIVLVLREDNPYQRVYPPVGDISPVLEAQARVWLEEALAVVEGAAGDAADGAVTARTHLWRSHSVVTGLLEAIDQLGAAMIAISAGSGKGRLSVGSVADALLHSSSVPVALAPRNYRPQVPPDRIYAAVGTRPGAQQVIREAHEVADRTGLPLEVISFLTDDDGARDAAVVESVREHVGKTVRDVTETDTEVNVASGASLKKAVATVDWQPGGVLLIGSSRLAQGRQLFLGTTAARLLRHLPVPMVVVPRPGATETGSAGLLGG</sequence>
<dbReference type="Proteomes" id="UP000325957">
    <property type="component" value="Unassembled WGS sequence"/>
</dbReference>